<keyword evidence="4" id="KW-1185">Reference proteome</keyword>
<evidence type="ECO:0000313" key="3">
    <source>
        <dbReference type="EMBL" id="KRX00201.1"/>
    </source>
</evidence>
<reference evidence="3 4" key="1">
    <citation type="journal article" date="2015" name="Sci. Rep.">
        <title>Genome of the facultative scuticociliatosis pathogen Pseudocohnilembus persalinus provides insight into its virulence through horizontal gene transfer.</title>
        <authorList>
            <person name="Xiong J."/>
            <person name="Wang G."/>
            <person name="Cheng J."/>
            <person name="Tian M."/>
            <person name="Pan X."/>
            <person name="Warren A."/>
            <person name="Jiang C."/>
            <person name="Yuan D."/>
            <person name="Miao W."/>
        </authorList>
    </citation>
    <scope>NUCLEOTIDE SEQUENCE [LARGE SCALE GENOMIC DNA]</scope>
    <source>
        <strain evidence="3">36N120E</strain>
    </source>
</reference>
<name>A0A0V0QDC6_PSEPJ</name>
<dbReference type="AlphaFoldDB" id="A0A0V0QDC6"/>
<protein>
    <submittedName>
        <fullName evidence="3">Uncharacterized protein</fullName>
    </submittedName>
</protein>
<organism evidence="3 4">
    <name type="scientific">Pseudocohnilembus persalinus</name>
    <name type="common">Ciliate</name>
    <dbReference type="NCBI Taxonomy" id="266149"/>
    <lineage>
        <taxon>Eukaryota</taxon>
        <taxon>Sar</taxon>
        <taxon>Alveolata</taxon>
        <taxon>Ciliophora</taxon>
        <taxon>Intramacronucleata</taxon>
        <taxon>Oligohymenophorea</taxon>
        <taxon>Scuticociliatia</taxon>
        <taxon>Philasterida</taxon>
        <taxon>Pseudocohnilembidae</taxon>
        <taxon>Pseudocohnilembus</taxon>
    </lineage>
</organism>
<feature type="coiled-coil region" evidence="1">
    <location>
        <begin position="302"/>
        <end position="341"/>
    </location>
</feature>
<dbReference type="Proteomes" id="UP000054937">
    <property type="component" value="Unassembled WGS sequence"/>
</dbReference>
<keyword evidence="1" id="KW-0175">Coiled coil</keyword>
<comment type="caution">
    <text evidence="3">The sequence shown here is derived from an EMBL/GenBank/DDBJ whole genome shotgun (WGS) entry which is preliminary data.</text>
</comment>
<proteinExistence type="predicted"/>
<feature type="region of interest" description="Disordered" evidence="2">
    <location>
        <begin position="468"/>
        <end position="562"/>
    </location>
</feature>
<dbReference type="InParanoid" id="A0A0V0QDC6"/>
<dbReference type="EMBL" id="LDAU01000194">
    <property type="protein sequence ID" value="KRX00201.1"/>
    <property type="molecule type" value="Genomic_DNA"/>
</dbReference>
<feature type="compositionally biased region" description="Low complexity" evidence="2">
    <location>
        <begin position="468"/>
        <end position="479"/>
    </location>
</feature>
<feature type="compositionally biased region" description="Polar residues" evidence="2">
    <location>
        <begin position="553"/>
        <end position="562"/>
    </location>
</feature>
<evidence type="ECO:0000256" key="2">
    <source>
        <dbReference type="SAM" id="MobiDB-lite"/>
    </source>
</evidence>
<feature type="compositionally biased region" description="Low complexity" evidence="2">
    <location>
        <begin position="494"/>
        <end position="524"/>
    </location>
</feature>
<feature type="compositionally biased region" description="Low complexity" evidence="2">
    <location>
        <begin position="532"/>
        <end position="552"/>
    </location>
</feature>
<accession>A0A0V0QDC6</accession>
<evidence type="ECO:0000313" key="4">
    <source>
        <dbReference type="Proteomes" id="UP000054937"/>
    </source>
</evidence>
<evidence type="ECO:0000256" key="1">
    <source>
        <dbReference type="SAM" id="Coils"/>
    </source>
</evidence>
<gene>
    <name evidence="3" type="ORF">PPERSA_10700</name>
</gene>
<feature type="region of interest" description="Disordered" evidence="2">
    <location>
        <begin position="351"/>
        <end position="370"/>
    </location>
</feature>
<sequence>MNIEKKNIYFINKFEYIGDIQNDEAQEKLFSKGIEKLINLKELNIAKVSFNMNKIYQLYEKTSCFIEKSISQLEYLSILKFKYERIGEREIKQLFKSIKQSQSQLKLLKIEAESFVGNKQLDETHFLGFESLQKIEDFGFFIYKQNLGKGVLSRDALFKILDSLNNLKNIQICELKVSYAEDIDEEIMDKIIQILNQKDRKLKKLGLLFSKYTIQSLKLFAEKFININKNVKFEIFYDEFNFDEEPIELNIFNQQVSTLCQAKTRNIQIIQLLQEMNIRDKKWVPDIAKQFSKKLDYFPQQIQQMQQQKQQQQINNNNVNINQQMQQQEFQEQQQQQQQQQQIQQQQNNANFNNMNNFQPQLNGNQIQQQQMQQQQQQQQYQQQLLFQQYQFQQQQMQQQQLQQLQFLNNMNNNMQLNNQQNYNIQNQQMGINNNHIYNQQQHMQQINNNQYNNDQNNFYFQNNAQQQNLDSQESFSSEENSDSNSDEEIKQKSSSSNNNGNNSAEETKSQQIMNNYQQQIQKQFKIDQHKQQINQIQKQQQQQQQKQQQLQENLINHDSQN</sequence>